<accession>E4YB44</accession>
<evidence type="ECO:0000313" key="1">
    <source>
        <dbReference type="EMBL" id="CBY32781.1"/>
    </source>
</evidence>
<dbReference type="AlphaFoldDB" id="E4YB44"/>
<name>E4YB44_OIKDI</name>
<dbReference type="EMBL" id="FN654371">
    <property type="protein sequence ID" value="CBY32781.1"/>
    <property type="molecule type" value="Genomic_DNA"/>
</dbReference>
<gene>
    <name evidence="1" type="ORF">GSOID_T00032130001</name>
</gene>
<reference evidence="1" key="1">
    <citation type="journal article" date="2010" name="Science">
        <title>Plasticity of animal genome architecture unmasked by rapid evolution of a pelagic tunicate.</title>
        <authorList>
            <person name="Denoeud F."/>
            <person name="Henriet S."/>
            <person name="Mungpakdee S."/>
            <person name="Aury J.M."/>
            <person name="Da Silva C."/>
            <person name="Brinkmann H."/>
            <person name="Mikhaleva J."/>
            <person name="Olsen L.C."/>
            <person name="Jubin C."/>
            <person name="Canestro C."/>
            <person name="Bouquet J.M."/>
            <person name="Danks G."/>
            <person name="Poulain J."/>
            <person name="Campsteijn C."/>
            <person name="Adamski M."/>
            <person name="Cross I."/>
            <person name="Yadetie F."/>
            <person name="Muffato M."/>
            <person name="Louis A."/>
            <person name="Butcher S."/>
            <person name="Tsagkogeorga G."/>
            <person name="Konrad A."/>
            <person name="Singh S."/>
            <person name="Jensen M.F."/>
            <person name="Cong E.H."/>
            <person name="Eikeseth-Otteraa H."/>
            <person name="Noel B."/>
            <person name="Anthouard V."/>
            <person name="Porcel B.M."/>
            <person name="Kachouri-Lafond R."/>
            <person name="Nishino A."/>
            <person name="Ugolini M."/>
            <person name="Chourrout P."/>
            <person name="Nishida H."/>
            <person name="Aasland R."/>
            <person name="Huzurbazar S."/>
            <person name="Westhof E."/>
            <person name="Delsuc F."/>
            <person name="Lehrach H."/>
            <person name="Reinhardt R."/>
            <person name="Weissenbach J."/>
            <person name="Roy S.W."/>
            <person name="Artiguenave F."/>
            <person name="Postlethwait J.H."/>
            <person name="Manak J.R."/>
            <person name="Thompson E.M."/>
            <person name="Jaillon O."/>
            <person name="Du Pasquier L."/>
            <person name="Boudinot P."/>
            <person name="Liberles D.A."/>
            <person name="Volff J.N."/>
            <person name="Philippe H."/>
            <person name="Lenhard B."/>
            <person name="Roest Crollius H."/>
            <person name="Wincker P."/>
            <person name="Chourrout D."/>
        </authorList>
    </citation>
    <scope>NUCLEOTIDE SEQUENCE [LARGE SCALE GENOMIC DNA]</scope>
</reference>
<organism evidence="1">
    <name type="scientific">Oikopleura dioica</name>
    <name type="common">Tunicate</name>
    <dbReference type="NCBI Taxonomy" id="34765"/>
    <lineage>
        <taxon>Eukaryota</taxon>
        <taxon>Metazoa</taxon>
        <taxon>Chordata</taxon>
        <taxon>Tunicata</taxon>
        <taxon>Appendicularia</taxon>
        <taxon>Copelata</taxon>
        <taxon>Oikopleuridae</taxon>
        <taxon>Oikopleura</taxon>
    </lineage>
</organism>
<dbReference type="Proteomes" id="UP000011014">
    <property type="component" value="Unassembled WGS sequence"/>
</dbReference>
<sequence length="76" mass="8994">MRNIIFLIIALQAELIRPRFREEECPDAALGKLCDSLASAFCFERKKLCSKVASLLLSRRLFRVRTFRLHLQNWRN</sequence>
<proteinExistence type="predicted"/>
<protein>
    <submittedName>
        <fullName evidence="1">Uncharacterized protein</fullName>
    </submittedName>
</protein>